<evidence type="ECO:0000313" key="2">
    <source>
        <dbReference type="Proteomes" id="UP000000556"/>
    </source>
</evidence>
<gene>
    <name evidence="1" type="ordered locus">PP_2079</name>
</gene>
<dbReference type="BioCyc" id="PPUT160488:G1G01-2217-MONOMER"/>
<sequence length="152" mass="16713">MQRCDNFGQGAVTLRLCLYARLSEFPSVSFDPSLLMQINTALLFATPCDDEEDNMATLCCHSDKGQMFLLTRYPDEDTVDLTLDDEPSTLDGLKVTLSAKRLLIEVAAGDRDALKGDEVLEINLTSDLSDMDEVKETLENILAGTGTLVCEL</sequence>
<dbReference type="Proteomes" id="UP000000556">
    <property type="component" value="Chromosome"/>
</dbReference>
<accession>Q88L56</accession>
<keyword evidence="2" id="KW-1185">Reference proteome</keyword>
<reference evidence="1 2" key="2">
    <citation type="journal article" date="2016" name="Environ. Microbiol.">
        <title>The revisited genome of Pseudomonas putida KT2440 enlightens its value as a robust metabolic chassis.</title>
        <authorList>
            <person name="Belda E."/>
            <person name="van Heck R.G."/>
            <person name="Lopez-Sanchez M.J."/>
            <person name="Cruveiller S."/>
            <person name="Barbe V."/>
            <person name="Fraser C."/>
            <person name="Klenk H.P."/>
            <person name="Petersen J."/>
            <person name="Morgat A."/>
            <person name="Nikel P.I."/>
            <person name="Vallenet D."/>
            <person name="Rouy Z."/>
            <person name="Sekowska A."/>
            <person name="Martins Dos Santos V.A."/>
            <person name="de Lorenzo V."/>
            <person name="Danchin A."/>
            <person name="Medigue C."/>
        </authorList>
    </citation>
    <scope>NUCLEOTIDE SEQUENCE [LARGE SCALE GENOMIC DNA]</scope>
    <source>
        <strain evidence="2">ATCC 47054 / DSM 6125 / CFBP 8728 / NCIMB 11950 / KT2440</strain>
    </source>
</reference>
<evidence type="ECO:0000313" key="1">
    <source>
        <dbReference type="EMBL" id="AAN67693.1"/>
    </source>
</evidence>
<reference evidence="1 2" key="1">
    <citation type="journal article" date="2002" name="Environ. Microbiol.">
        <title>Complete genome sequence and comparative analysis of the metabolically versatile Pseudomonas putida KT2440.</title>
        <authorList>
            <person name="Nelson K.E."/>
            <person name="Weinel C."/>
            <person name="Paulsen I.T."/>
            <person name="Dodson R.J."/>
            <person name="Hilbert H."/>
            <person name="Martins dos Santos V.A."/>
            <person name="Fouts D.E."/>
            <person name="Gill S.R."/>
            <person name="Pop M."/>
            <person name="Holmes M."/>
            <person name="Brinkac L."/>
            <person name="Beanan M."/>
            <person name="DeBoy R.T."/>
            <person name="Daugherty S."/>
            <person name="Kolonay J."/>
            <person name="Madupu R."/>
            <person name="Nelson W."/>
            <person name="White O."/>
            <person name="Peterson J."/>
            <person name="Khouri H."/>
            <person name="Hance I."/>
            <person name="Chris Lee P."/>
            <person name="Holtzapple E."/>
            <person name="Scanlan D."/>
            <person name="Tran K."/>
            <person name="Moazzez A."/>
            <person name="Utterback T."/>
            <person name="Rizzo M."/>
            <person name="Lee K."/>
            <person name="Kosack D."/>
            <person name="Moestl D."/>
            <person name="Wedler H."/>
            <person name="Lauber J."/>
            <person name="Stjepandic D."/>
            <person name="Hoheisel J."/>
            <person name="Straetz M."/>
            <person name="Heim S."/>
            <person name="Kiewitz C."/>
            <person name="Eisen J.A."/>
            <person name="Timmis K.N."/>
            <person name="Dusterhoft A."/>
            <person name="Tummler B."/>
            <person name="Fraser C.M."/>
        </authorList>
    </citation>
    <scope>NUCLEOTIDE SEQUENCE [LARGE SCALE GENOMIC DNA]</scope>
    <source>
        <strain evidence="2">ATCC 47054 / DSM 6125 / CFBP 8728 / NCIMB 11950 / KT2440</strain>
    </source>
</reference>
<dbReference type="AlphaFoldDB" id="Q88L56"/>
<proteinExistence type="predicted"/>
<name>Q88L56_PSEPK</name>
<dbReference type="PATRIC" id="fig|160488.4.peg.2191"/>
<organism evidence="1 2">
    <name type="scientific">Pseudomonas putida (strain ATCC 47054 / DSM 6125 / CFBP 8728 / NCIMB 11950 / KT2440)</name>
    <dbReference type="NCBI Taxonomy" id="160488"/>
    <lineage>
        <taxon>Bacteria</taxon>
        <taxon>Pseudomonadati</taxon>
        <taxon>Pseudomonadota</taxon>
        <taxon>Gammaproteobacteria</taxon>
        <taxon>Pseudomonadales</taxon>
        <taxon>Pseudomonadaceae</taxon>
        <taxon>Pseudomonas</taxon>
    </lineage>
</organism>
<dbReference type="KEGG" id="ppu:PP_2079"/>
<dbReference type="OrthoDB" id="8912133at2"/>
<dbReference type="HOGENOM" id="CLU_137941_0_0_6"/>
<dbReference type="EMBL" id="AE015451">
    <property type="protein sequence ID" value="AAN67693.1"/>
    <property type="molecule type" value="Genomic_DNA"/>
</dbReference>
<protein>
    <submittedName>
        <fullName evidence="1">Uncharacterized protein</fullName>
    </submittedName>
</protein>
<dbReference type="PaxDb" id="160488-PP_2079"/>